<dbReference type="GO" id="GO:0032040">
    <property type="term" value="C:small-subunit processome"/>
    <property type="evidence" value="ECO:0007669"/>
    <property type="project" value="TreeGrafter"/>
</dbReference>
<dbReference type="GO" id="GO:0006409">
    <property type="term" value="P:tRNA export from nucleus"/>
    <property type="evidence" value="ECO:0007669"/>
    <property type="project" value="TreeGrafter"/>
</dbReference>
<comment type="subcellular location">
    <subcellularLocation>
        <location evidence="1">Nucleus</location>
        <location evidence="1">Nucleolus</location>
    </subcellularLocation>
</comment>
<keyword evidence="3" id="KW-0694">RNA-binding</keyword>
<gene>
    <name evidence="12" type="ORF">RclHR1_00410047</name>
</gene>
<dbReference type="InterPro" id="IPR035371">
    <property type="entry name" value="Nrap_D6"/>
</dbReference>
<dbReference type="Pfam" id="PF17404">
    <property type="entry name" value="Nrap_D3"/>
    <property type="match status" value="1"/>
</dbReference>
<feature type="domain" description="Nrap protein" evidence="9">
    <location>
        <begin position="823"/>
        <end position="1020"/>
    </location>
</feature>
<evidence type="ECO:0000256" key="1">
    <source>
        <dbReference type="ARBA" id="ARBA00004604"/>
    </source>
</evidence>
<accession>A0A2Z6RW74</accession>
<dbReference type="InterPro" id="IPR035368">
    <property type="entry name" value="Nrap_D3"/>
</dbReference>
<sequence length="1436" mass="165020">MARSKRKRKSNPNLANTKSEKNNNNNSKNSESKHNDDDDLSPPSKKRSITKKSDSISQPKKISIERKISKQEVDFISDDDENLLEAGKYLDHDDDDDDDDEDVNKYMEIEAEANEEGGDDDEDDEGVHKYMDIEAEEDDEDEDEDEEDDDEEEEKEEDYTGMSSLQKIRDNLNEEKMKKSQNGIDEVGTNNKHSEFKNSSITKAPTNEEIQELKETATLFKSNIFKLQIDELLSEVNIDYNATTRLENALHKLKQIFENIDDKPELTITEITGKMLKHHKIVIPFPVPRPTNDIKYKFGFKKPSAFYLVGSYPLKSIVRGKDCFNVDVSVIMPRSLFQEKDYMNYRYFHKRAYYLAVLAAALQKNKSGLNVKVEFGTLDGDNRRPILLLKPSGDHTDSDFSKLNCVIRVLPSITPETFPSKKLSPSRNNVRPHHETNESQNSSSDLPSTPQYNNAILSDMYYVRNLHDLYKQTKLCAAFADACKLAKVWLNQRGFGGDEDGSSGFNGFVWSMLMKYLLQSGGQNGEKKLANGFSSYQLLKGTMDFLAKHDFVNNPIFMNSSSKTDEFNENTFKDNFEVVFVDDYGTLNLFGRMSKASLDQLQYEAKLAMDYLGESHVDRFEDLFLEKVDDIKLRYDNVAKITQLPKSYNEYDEAAKLDFPDSFVYFARTMPKLLKQGLTNRVNLIAVNYRKLPSWLTSEEPKTYSSSNINIYIGFIFNPDESNRLVDYGPSPVDETAVAKFRKLWGKKAEIRRFKDGNILECVVWDSQQGIESRSLVVNRIVLHLMALHYRIKENKGIQYWAEQLNKFVIPSSNVPKNIWNPELNNQGFQHVMNAYDKLVKQFHALEDLLLRVSSIKCSSPSLRYSSVFIPQPIKLKRKNGDIVFPSHYIEPIDIIIQFEYSTKWPDDLVAIQKMKAAFYILLSNQFKKQFPETKTKVVATPNLDTIISTDTYLEIFSTATGFSFRCFIQHERELTLLDRGIKNKMTTSTKRDIYTNAILRLKRKFIFLPLHNTQIQTLCSKYPSLSLTIRLTKRWFGTHLLTPIHVEEEFIEVLCAVIYLNPSPWERPSSGFSGFLRVLKFIAEWDLKNDPVIVDLDESNNSKRGGNVVIGTSSINTIGTSESTKKNIFENLLERFKNLRKVDGNYKHSPMFLATINTISNEGIIWGEEKPNKVVAIRIKELAKAAIECVDGIIVGGGKVDNKELKRIFITPLQDYDAIIHLNPSLCTRYYQNLNPDKSYFAKNNDSLDNKKQNNNILKLYELETGISNRNNNNGNDNIKNSNNNNVNIDDKNEDKSKDSENNVKKKDVEWPLIGFDPVECYVNELKRIYSDTALFFYDKYGGTFIGLVWNPINFIPKPWKVNIGFSSYPVDLIPNGERNKVSAYKDDSKIQQNQSDKKKKNNDDSRMVIINTKAIILEMERLGNGLVEKIEFRK</sequence>
<dbReference type="GO" id="GO:0006364">
    <property type="term" value="P:rRNA processing"/>
    <property type="evidence" value="ECO:0007669"/>
    <property type="project" value="TreeGrafter"/>
</dbReference>
<keyword evidence="13" id="KW-1185">Reference proteome</keyword>
<dbReference type="PANTHER" id="PTHR17972">
    <property type="entry name" value="NUCLEOLAR RNA-ASSOCIATED PROTEIN"/>
    <property type="match status" value="1"/>
</dbReference>
<dbReference type="Gene3D" id="3.30.70.3030">
    <property type="match status" value="1"/>
</dbReference>
<feature type="domain" description="Nrap protein" evidence="10">
    <location>
        <begin position="1023"/>
        <end position="1199"/>
    </location>
</feature>
<feature type="compositionally biased region" description="Acidic residues" evidence="5">
    <location>
        <begin position="133"/>
        <end position="159"/>
    </location>
</feature>
<dbReference type="InterPro" id="IPR035369">
    <property type="entry name" value="Nrap_D4"/>
</dbReference>
<keyword evidence="4" id="KW-0539">Nucleus</keyword>
<dbReference type="Proteomes" id="UP000247702">
    <property type="component" value="Unassembled WGS sequence"/>
</dbReference>
<organism evidence="12 13">
    <name type="scientific">Rhizophagus clarus</name>
    <dbReference type="NCBI Taxonomy" id="94130"/>
    <lineage>
        <taxon>Eukaryota</taxon>
        <taxon>Fungi</taxon>
        <taxon>Fungi incertae sedis</taxon>
        <taxon>Mucoromycota</taxon>
        <taxon>Glomeromycotina</taxon>
        <taxon>Glomeromycetes</taxon>
        <taxon>Glomerales</taxon>
        <taxon>Glomeraceae</taxon>
        <taxon>Rhizophagus</taxon>
    </lineage>
</organism>
<evidence type="ECO:0000313" key="13">
    <source>
        <dbReference type="Proteomes" id="UP000247702"/>
    </source>
</evidence>
<dbReference type="EMBL" id="BEXD01003446">
    <property type="protein sequence ID" value="GBC01220.1"/>
    <property type="molecule type" value="Genomic_DNA"/>
</dbReference>
<feature type="domain" description="Nrap protein" evidence="7">
    <location>
        <begin position="478"/>
        <end position="627"/>
    </location>
</feature>
<dbReference type="GO" id="GO:0034456">
    <property type="term" value="C:UTP-C complex"/>
    <property type="evidence" value="ECO:0007669"/>
    <property type="project" value="TreeGrafter"/>
</dbReference>
<reference evidence="12 13" key="1">
    <citation type="submission" date="2017-11" db="EMBL/GenBank/DDBJ databases">
        <title>The genome of Rhizophagus clarus HR1 reveals common genetic basis of auxotrophy among arbuscular mycorrhizal fungi.</title>
        <authorList>
            <person name="Kobayashi Y."/>
        </authorList>
    </citation>
    <scope>NUCLEOTIDE SEQUENCE [LARGE SCALE GENOMIC DNA]</scope>
    <source>
        <strain evidence="12 13">HR1</strain>
    </source>
</reference>
<dbReference type="InterPro" id="IPR005554">
    <property type="entry name" value="NOL6/Upt22"/>
</dbReference>
<feature type="compositionally biased region" description="Acidic residues" evidence="5">
    <location>
        <begin position="92"/>
        <end position="102"/>
    </location>
</feature>
<dbReference type="GO" id="GO:0003723">
    <property type="term" value="F:RNA binding"/>
    <property type="evidence" value="ECO:0007669"/>
    <property type="project" value="UniProtKB-KW"/>
</dbReference>
<dbReference type="GO" id="GO:0032545">
    <property type="term" value="C:CURI complex"/>
    <property type="evidence" value="ECO:0007669"/>
    <property type="project" value="TreeGrafter"/>
</dbReference>
<feature type="compositionally biased region" description="Low complexity" evidence="5">
    <location>
        <begin position="1270"/>
        <end position="1289"/>
    </location>
</feature>
<dbReference type="PANTHER" id="PTHR17972:SF0">
    <property type="entry name" value="NUCLEOLAR PROTEIN 6"/>
    <property type="match status" value="1"/>
</dbReference>
<feature type="compositionally biased region" description="Polar residues" evidence="5">
    <location>
        <begin position="438"/>
        <end position="449"/>
    </location>
</feature>
<dbReference type="InterPro" id="IPR035082">
    <property type="entry name" value="Nrap_D1"/>
</dbReference>
<feature type="region of interest" description="Disordered" evidence="5">
    <location>
        <begin position="1270"/>
        <end position="1304"/>
    </location>
</feature>
<evidence type="ECO:0000259" key="8">
    <source>
        <dbReference type="Pfam" id="PF17404"/>
    </source>
</evidence>
<dbReference type="InterPro" id="IPR035367">
    <property type="entry name" value="Nrap_D2"/>
</dbReference>
<evidence type="ECO:0000259" key="6">
    <source>
        <dbReference type="Pfam" id="PF03813"/>
    </source>
</evidence>
<proteinExistence type="inferred from homology"/>
<evidence type="ECO:0000259" key="7">
    <source>
        <dbReference type="Pfam" id="PF17403"/>
    </source>
</evidence>
<evidence type="ECO:0000256" key="2">
    <source>
        <dbReference type="ARBA" id="ARBA00006674"/>
    </source>
</evidence>
<evidence type="ECO:0008006" key="14">
    <source>
        <dbReference type="Google" id="ProtNLM"/>
    </source>
</evidence>
<evidence type="ECO:0000259" key="11">
    <source>
        <dbReference type="Pfam" id="PF17407"/>
    </source>
</evidence>
<dbReference type="STRING" id="94130.A0A2Z6RW74"/>
<evidence type="ECO:0000256" key="3">
    <source>
        <dbReference type="ARBA" id="ARBA00022884"/>
    </source>
</evidence>
<evidence type="ECO:0000256" key="4">
    <source>
        <dbReference type="ARBA" id="ARBA00023242"/>
    </source>
</evidence>
<feature type="domain" description="Nrap protein" evidence="6">
    <location>
        <begin position="326"/>
        <end position="474"/>
    </location>
</feature>
<feature type="compositionally biased region" description="Basic and acidic residues" evidence="5">
    <location>
        <begin position="1290"/>
        <end position="1304"/>
    </location>
</feature>
<evidence type="ECO:0000259" key="10">
    <source>
        <dbReference type="Pfam" id="PF17406"/>
    </source>
</evidence>
<protein>
    <recommendedName>
        <fullName evidence="14">U3 small nucleolar RNA-associated protein 22</fullName>
    </recommendedName>
</protein>
<dbReference type="InterPro" id="IPR035370">
    <property type="entry name" value="Nrap_D5"/>
</dbReference>
<feature type="domain" description="Nrap protein" evidence="8">
    <location>
        <begin position="633"/>
        <end position="790"/>
    </location>
</feature>
<dbReference type="Pfam" id="PF17405">
    <property type="entry name" value="Nrap_D4"/>
    <property type="match status" value="1"/>
</dbReference>
<evidence type="ECO:0000313" key="12">
    <source>
        <dbReference type="EMBL" id="GBC01220.1"/>
    </source>
</evidence>
<dbReference type="Pfam" id="PF17406">
    <property type="entry name" value="Nrap_D5"/>
    <property type="match status" value="1"/>
</dbReference>
<name>A0A2Z6RW74_9GLOM</name>
<dbReference type="Gene3D" id="1.10.1410.10">
    <property type="match status" value="2"/>
</dbReference>
<feature type="compositionally biased region" description="Acidic residues" evidence="5">
    <location>
        <begin position="109"/>
        <end position="125"/>
    </location>
</feature>
<evidence type="ECO:0000259" key="9">
    <source>
        <dbReference type="Pfam" id="PF17405"/>
    </source>
</evidence>
<feature type="compositionally biased region" description="Basic and acidic residues" evidence="5">
    <location>
        <begin position="62"/>
        <end position="73"/>
    </location>
</feature>
<evidence type="ECO:0000256" key="5">
    <source>
        <dbReference type="SAM" id="MobiDB-lite"/>
    </source>
</evidence>
<dbReference type="Pfam" id="PF17407">
    <property type="entry name" value="Nrap_D6"/>
    <property type="match status" value="1"/>
</dbReference>
<dbReference type="Pfam" id="PF17403">
    <property type="entry name" value="Nrap_D2"/>
    <property type="match status" value="1"/>
</dbReference>
<feature type="region of interest" description="Disordered" evidence="5">
    <location>
        <begin position="418"/>
        <end position="449"/>
    </location>
</feature>
<comment type="caution">
    <text evidence="12">The sequence shown here is derived from an EMBL/GenBank/DDBJ whole genome shotgun (WGS) entry which is preliminary data.</text>
</comment>
<comment type="similarity">
    <text evidence="2">Belongs to the NRAP family.</text>
</comment>
<dbReference type="Pfam" id="PF03813">
    <property type="entry name" value="Nrap"/>
    <property type="match status" value="1"/>
</dbReference>
<feature type="domain" description="Nrap protein" evidence="11">
    <location>
        <begin position="1214"/>
        <end position="1432"/>
    </location>
</feature>
<feature type="compositionally biased region" description="Basic residues" evidence="5">
    <location>
        <begin position="1"/>
        <end position="10"/>
    </location>
</feature>
<feature type="region of interest" description="Disordered" evidence="5">
    <location>
        <begin position="1"/>
        <end position="164"/>
    </location>
</feature>